<accession>A0A819SUG0</accession>
<sequence>MTYEKNDFQKQLLIDAFRHSILNEHEILCLTSHIQPDANLLRLILKIIHLADHDSCAILASLIFAANCRIWLYRFLYSNSHIQDVKHLFNRFLTIKSIPVVQQVYQAMLADMTSNFNILLQALQ</sequence>
<dbReference type="Proteomes" id="UP000663823">
    <property type="component" value="Unassembled WGS sequence"/>
</dbReference>
<proteinExistence type="predicted"/>
<protein>
    <submittedName>
        <fullName evidence="1">Uncharacterized protein</fullName>
    </submittedName>
</protein>
<dbReference type="EMBL" id="CAJOAX010009989">
    <property type="protein sequence ID" value="CAF4066814.1"/>
    <property type="molecule type" value="Genomic_DNA"/>
</dbReference>
<organism evidence="1 2">
    <name type="scientific">Rotaria sordida</name>
    <dbReference type="NCBI Taxonomy" id="392033"/>
    <lineage>
        <taxon>Eukaryota</taxon>
        <taxon>Metazoa</taxon>
        <taxon>Spiralia</taxon>
        <taxon>Gnathifera</taxon>
        <taxon>Rotifera</taxon>
        <taxon>Eurotatoria</taxon>
        <taxon>Bdelloidea</taxon>
        <taxon>Philodinida</taxon>
        <taxon>Philodinidae</taxon>
        <taxon>Rotaria</taxon>
    </lineage>
</organism>
<reference evidence="1" key="1">
    <citation type="submission" date="2021-02" db="EMBL/GenBank/DDBJ databases">
        <authorList>
            <person name="Nowell W R."/>
        </authorList>
    </citation>
    <scope>NUCLEOTIDE SEQUENCE</scope>
</reference>
<evidence type="ECO:0000313" key="2">
    <source>
        <dbReference type="Proteomes" id="UP000663823"/>
    </source>
</evidence>
<dbReference type="AlphaFoldDB" id="A0A819SUG0"/>
<evidence type="ECO:0000313" key="1">
    <source>
        <dbReference type="EMBL" id="CAF4066814.1"/>
    </source>
</evidence>
<comment type="caution">
    <text evidence="1">The sequence shown here is derived from an EMBL/GenBank/DDBJ whole genome shotgun (WGS) entry which is preliminary data.</text>
</comment>
<gene>
    <name evidence="1" type="ORF">OTI717_LOCUS32444</name>
</gene>
<name>A0A819SUG0_9BILA</name>